<gene>
    <name evidence="1" type="ORF">JCM19275_535</name>
</gene>
<dbReference type="EMBL" id="BBNT01000017">
    <property type="protein sequence ID" value="GAL76879.1"/>
    <property type="molecule type" value="Genomic_DNA"/>
</dbReference>
<proteinExistence type="predicted"/>
<protein>
    <recommendedName>
        <fullName evidence="3">DUF922 domain-containing protein</fullName>
    </recommendedName>
</protein>
<dbReference type="AlphaFoldDB" id="A0A090WN97"/>
<evidence type="ECO:0008006" key="3">
    <source>
        <dbReference type="Google" id="ProtNLM"/>
    </source>
</evidence>
<dbReference type="InterPro" id="IPR010321">
    <property type="entry name" value="DUF922"/>
</dbReference>
<evidence type="ECO:0000313" key="1">
    <source>
        <dbReference type="EMBL" id="GAL76879.1"/>
    </source>
</evidence>
<comment type="caution">
    <text evidence="1">The sequence shown here is derived from an EMBL/GenBank/DDBJ whole genome shotgun (WGS) entry which is preliminary data.</text>
</comment>
<dbReference type="Pfam" id="PF06037">
    <property type="entry name" value="DUF922"/>
    <property type="match status" value="1"/>
</dbReference>
<accession>A0A090WN97</accession>
<sequence>MRWSLLLISVLWTTLLVPEKKFTFQEKPVLTWDDFMGGTPPVDAHHAASVNSGIAYGYSAKRTRDQVTIEFDVRSEFYPQLSWKKDLLEDDAQLLRHEQLHWNISELHARILKRAFDNYSPTQNYKVEILGIFKRVESNRQTMQARYDKETNHGLILSKQREWETYISQEFFKTS</sequence>
<reference evidence="1 2" key="1">
    <citation type="journal article" date="2014" name="Genome Announc.">
        <title>Draft Genome Sequences of Marine Flavobacterium Nonlabens Strains NR17, NR24, NR27, NR32, NR33, and Ara13.</title>
        <authorList>
            <person name="Nakanishi M."/>
            <person name="Meirelles P."/>
            <person name="Suzuki R."/>
            <person name="Takatani N."/>
            <person name="Mino S."/>
            <person name="Suda W."/>
            <person name="Oshima K."/>
            <person name="Hattori M."/>
            <person name="Ohkuma M."/>
            <person name="Hosokawa M."/>
            <person name="Miyashita K."/>
            <person name="Thompson F.L."/>
            <person name="Niwa A."/>
            <person name="Sawabe T."/>
            <person name="Sawabe T."/>
        </authorList>
    </citation>
    <scope>NUCLEOTIDE SEQUENCE [LARGE SCALE GENOMIC DNA]</scope>
    <source>
        <strain evidence="2">JCM19275</strain>
    </source>
</reference>
<dbReference type="Proteomes" id="UP000029647">
    <property type="component" value="Unassembled WGS sequence"/>
</dbReference>
<organism evidence="1 2">
    <name type="scientific">Nonlabens ulvanivorans</name>
    <name type="common">Persicivirga ulvanivorans</name>
    <dbReference type="NCBI Taxonomy" id="906888"/>
    <lineage>
        <taxon>Bacteria</taxon>
        <taxon>Pseudomonadati</taxon>
        <taxon>Bacteroidota</taxon>
        <taxon>Flavobacteriia</taxon>
        <taxon>Flavobacteriales</taxon>
        <taxon>Flavobacteriaceae</taxon>
        <taxon>Nonlabens</taxon>
    </lineage>
</organism>
<name>A0A090WN97_NONUL</name>
<evidence type="ECO:0000313" key="2">
    <source>
        <dbReference type="Proteomes" id="UP000029647"/>
    </source>
</evidence>